<protein>
    <recommendedName>
        <fullName evidence="3">Cytochrome c-type biogenesis protein H Ig-like domain-containing protein</fullName>
    </recommendedName>
</protein>
<evidence type="ECO:0000256" key="2">
    <source>
        <dbReference type="SAM" id="SignalP"/>
    </source>
</evidence>
<accession>A0A932I4T5</accession>
<feature type="compositionally biased region" description="Basic and acidic residues" evidence="1">
    <location>
        <begin position="155"/>
        <end position="165"/>
    </location>
</feature>
<gene>
    <name evidence="4" type="ORF">HYZ11_16985</name>
</gene>
<feature type="region of interest" description="Disordered" evidence="1">
    <location>
        <begin position="151"/>
        <end position="204"/>
    </location>
</feature>
<evidence type="ECO:0000313" key="5">
    <source>
        <dbReference type="Proteomes" id="UP000782312"/>
    </source>
</evidence>
<feature type="compositionally biased region" description="Low complexity" evidence="1">
    <location>
        <begin position="180"/>
        <end position="192"/>
    </location>
</feature>
<dbReference type="EMBL" id="JACPUR010000040">
    <property type="protein sequence ID" value="MBI3129306.1"/>
    <property type="molecule type" value="Genomic_DNA"/>
</dbReference>
<comment type="caution">
    <text evidence="4">The sequence shown here is derived from an EMBL/GenBank/DDBJ whole genome shotgun (WGS) entry which is preliminary data.</text>
</comment>
<dbReference type="Proteomes" id="UP000782312">
    <property type="component" value="Unassembled WGS sequence"/>
</dbReference>
<sequence length="316" mass="32496">MSAPLARRALGWAFLAMLAAGCGSEPQASVSGVVHLAPSLPPEARKLRQLFIYLEPAQGGPPFAVQRLVEPSFPLRFVMTPDDVFAPGRAFSGQVRVRARLLGENLTDYELGPLRRANGAAPLARGSYEGVSARPAPIGARDVEVVIAQAGSAEPPKEAAKKPEAPARGQAPAAPPSPPQAQARPPAQTQPQAPKPPEAAAPAGGGAISGTVVLAPALAGKAGGKRALFLIARPEGGGPPLAVVRIPEPKFPLAFQISQEHVMMPGVKFEGRVRLVARVDADGSAGPPQKGDLEGQAPDPVAAGTSGVTIVVDKEY</sequence>
<feature type="signal peptide" evidence="2">
    <location>
        <begin position="1"/>
        <end position="19"/>
    </location>
</feature>
<dbReference type="InterPro" id="IPR056412">
    <property type="entry name" value="Ig_CycH"/>
</dbReference>
<organism evidence="4 5">
    <name type="scientific">Tectimicrobiota bacterium</name>
    <dbReference type="NCBI Taxonomy" id="2528274"/>
    <lineage>
        <taxon>Bacteria</taxon>
        <taxon>Pseudomonadati</taxon>
        <taxon>Nitrospinota/Tectimicrobiota group</taxon>
        <taxon>Candidatus Tectimicrobiota</taxon>
    </lineage>
</organism>
<feature type="domain" description="Cytochrome c-type biogenesis protein H Ig-like" evidence="3">
    <location>
        <begin position="209"/>
        <end position="313"/>
    </location>
</feature>
<name>A0A932I4T5_UNCTE</name>
<dbReference type="Pfam" id="PF23892">
    <property type="entry name" value="Ig_CycH"/>
    <property type="match status" value="1"/>
</dbReference>
<feature type="chain" id="PRO_5037665641" description="Cytochrome c-type biogenesis protein H Ig-like domain-containing protein" evidence="2">
    <location>
        <begin position="20"/>
        <end position="316"/>
    </location>
</feature>
<evidence type="ECO:0000313" key="4">
    <source>
        <dbReference type="EMBL" id="MBI3129306.1"/>
    </source>
</evidence>
<proteinExistence type="predicted"/>
<evidence type="ECO:0000259" key="3">
    <source>
        <dbReference type="Pfam" id="PF23892"/>
    </source>
</evidence>
<keyword evidence="2" id="KW-0732">Signal</keyword>
<dbReference type="AlphaFoldDB" id="A0A932I4T5"/>
<evidence type="ECO:0000256" key="1">
    <source>
        <dbReference type="SAM" id="MobiDB-lite"/>
    </source>
</evidence>
<reference evidence="4" key="1">
    <citation type="submission" date="2020-07" db="EMBL/GenBank/DDBJ databases">
        <title>Huge and variable diversity of episymbiotic CPR bacteria and DPANN archaea in groundwater ecosystems.</title>
        <authorList>
            <person name="He C.Y."/>
            <person name="Keren R."/>
            <person name="Whittaker M."/>
            <person name="Farag I.F."/>
            <person name="Doudna J."/>
            <person name="Cate J.H.D."/>
            <person name="Banfield J.F."/>
        </authorList>
    </citation>
    <scope>NUCLEOTIDE SEQUENCE</scope>
    <source>
        <strain evidence="4">NC_groundwater_763_Ag_S-0.2um_68_21</strain>
    </source>
</reference>
<dbReference type="PROSITE" id="PS51257">
    <property type="entry name" value="PROKAR_LIPOPROTEIN"/>
    <property type="match status" value="1"/>
</dbReference>